<evidence type="ECO:0000313" key="11">
    <source>
        <dbReference type="EMBL" id="EIE20660.1"/>
    </source>
</evidence>
<dbReference type="PROSITE" id="PS00216">
    <property type="entry name" value="SUGAR_TRANSPORT_1"/>
    <property type="match status" value="1"/>
</dbReference>
<dbReference type="PRINTS" id="PR00171">
    <property type="entry name" value="SUGRTRNSPORT"/>
</dbReference>
<comment type="caution">
    <text evidence="11">The sequence shown here is derived from an EMBL/GenBank/DDBJ whole genome shotgun (WGS) entry which is preliminary data.</text>
</comment>
<dbReference type="Proteomes" id="UP000007264">
    <property type="component" value="Unassembled WGS sequence"/>
</dbReference>
<dbReference type="AlphaFoldDB" id="I0YQJ1"/>
<feature type="transmembrane region" description="Helical" evidence="9">
    <location>
        <begin position="190"/>
        <end position="207"/>
    </location>
</feature>
<dbReference type="InterPro" id="IPR020846">
    <property type="entry name" value="MFS_dom"/>
</dbReference>
<dbReference type="eggNOG" id="KOG0254">
    <property type="taxonomic scope" value="Eukaryota"/>
</dbReference>
<dbReference type="InterPro" id="IPR036259">
    <property type="entry name" value="MFS_trans_sf"/>
</dbReference>
<feature type="compositionally biased region" description="Polar residues" evidence="8">
    <location>
        <begin position="69"/>
        <end position="78"/>
    </location>
</feature>
<proteinExistence type="inferred from homology"/>
<protein>
    <recommendedName>
        <fullName evidence="10">Major facilitator superfamily (MFS) profile domain-containing protein</fullName>
    </recommendedName>
</protein>
<keyword evidence="5 9" id="KW-1133">Transmembrane helix</keyword>
<feature type="transmembrane region" description="Helical" evidence="9">
    <location>
        <begin position="161"/>
        <end position="181"/>
    </location>
</feature>
<dbReference type="PROSITE" id="PS50850">
    <property type="entry name" value="MFS"/>
    <property type="match status" value="1"/>
</dbReference>
<feature type="transmembrane region" description="Helical" evidence="9">
    <location>
        <begin position="115"/>
        <end position="141"/>
    </location>
</feature>
<keyword evidence="12" id="KW-1185">Reference proteome</keyword>
<evidence type="ECO:0000256" key="9">
    <source>
        <dbReference type="SAM" id="Phobius"/>
    </source>
</evidence>
<feature type="region of interest" description="Disordered" evidence="8">
    <location>
        <begin position="50"/>
        <end position="79"/>
    </location>
</feature>
<dbReference type="RefSeq" id="XP_005645204.1">
    <property type="nucleotide sequence ID" value="XM_005645147.1"/>
</dbReference>
<evidence type="ECO:0000256" key="2">
    <source>
        <dbReference type="ARBA" id="ARBA00010992"/>
    </source>
</evidence>
<dbReference type="InterPro" id="IPR005828">
    <property type="entry name" value="MFS_sugar_transport-like"/>
</dbReference>
<organism evidence="11 12">
    <name type="scientific">Coccomyxa subellipsoidea (strain C-169)</name>
    <name type="common">Green microalga</name>
    <dbReference type="NCBI Taxonomy" id="574566"/>
    <lineage>
        <taxon>Eukaryota</taxon>
        <taxon>Viridiplantae</taxon>
        <taxon>Chlorophyta</taxon>
        <taxon>core chlorophytes</taxon>
        <taxon>Trebouxiophyceae</taxon>
        <taxon>Trebouxiophyceae incertae sedis</taxon>
        <taxon>Coccomyxaceae</taxon>
        <taxon>Coccomyxa</taxon>
        <taxon>Coccomyxa subellipsoidea</taxon>
    </lineage>
</organism>
<dbReference type="PANTHER" id="PTHR48023">
    <property type="entry name" value="D-XYLOSE-PROTON SYMPORTER-LIKE 2"/>
    <property type="match status" value="1"/>
</dbReference>
<comment type="similarity">
    <text evidence="2 7">Belongs to the major facilitator superfamily. Sugar transporter (TC 2.A.1.1) family.</text>
</comment>
<dbReference type="InterPro" id="IPR050820">
    <property type="entry name" value="MFS_Sugar_Transporter"/>
</dbReference>
<dbReference type="GO" id="GO:1904659">
    <property type="term" value="P:D-glucose transmembrane transport"/>
    <property type="evidence" value="ECO:0007669"/>
    <property type="project" value="UniProtKB-ARBA"/>
</dbReference>
<dbReference type="PROSITE" id="PS00217">
    <property type="entry name" value="SUGAR_TRANSPORT_2"/>
    <property type="match status" value="1"/>
</dbReference>
<reference evidence="11 12" key="1">
    <citation type="journal article" date="2012" name="Genome Biol.">
        <title>The genome of the polar eukaryotic microalga coccomyxa subellipsoidea reveals traits of cold adaptation.</title>
        <authorList>
            <person name="Blanc G."/>
            <person name="Agarkova I."/>
            <person name="Grimwood J."/>
            <person name="Kuo A."/>
            <person name="Brueggeman A."/>
            <person name="Dunigan D."/>
            <person name="Gurnon J."/>
            <person name="Ladunga I."/>
            <person name="Lindquist E."/>
            <person name="Lucas S."/>
            <person name="Pangilinan J."/>
            <person name="Proschold T."/>
            <person name="Salamov A."/>
            <person name="Schmutz J."/>
            <person name="Weeks D."/>
            <person name="Yamada T."/>
            <person name="Claverie J.M."/>
            <person name="Grigoriev I."/>
            <person name="Van Etten J."/>
            <person name="Lomsadze A."/>
            <person name="Borodovsky M."/>
        </authorList>
    </citation>
    <scope>NUCLEOTIDE SEQUENCE [LARGE SCALE GENOMIC DNA]</scope>
    <source>
        <strain evidence="11 12">C-169</strain>
    </source>
</reference>
<dbReference type="EMBL" id="AGSI01000014">
    <property type="protein sequence ID" value="EIE20660.1"/>
    <property type="molecule type" value="Genomic_DNA"/>
</dbReference>
<dbReference type="GeneID" id="17038639"/>
<feature type="transmembrane region" description="Helical" evidence="9">
    <location>
        <begin position="248"/>
        <end position="270"/>
    </location>
</feature>
<feature type="transmembrane region" description="Helical" evidence="9">
    <location>
        <begin position="276"/>
        <end position="297"/>
    </location>
</feature>
<dbReference type="InterPro" id="IPR005829">
    <property type="entry name" value="Sugar_transporter_CS"/>
</dbReference>
<dbReference type="Gene3D" id="1.20.1250.20">
    <property type="entry name" value="MFS general substrate transporter like domains"/>
    <property type="match status" value="1"/>
</dbReference>
<feature type="transmembrane region" description="Helical" evidence="9">
    <location>
        <begin position="461"/>
        <end position="482"/>
    </location>
</feature>
<evidence type="ECO:0000259" key="10">
    <source>
        <dbReference type="PROSITE" id="PS50850"/>
    </source>
</evidence>
<evidence type="ECO:0000256" key="5">
    <source>
        <dbReference type="ARBA" id="ARBA00022989"/>
    </source>
</evidence>
<dbReference type="Pfam" id="PF00083">
    <property type="entry name" value="Sugar_tr"/>
    <property type="match status" value="1"/>
</dbReference>
<keyword evidence="4 9" id="KW-0812">Transmembrane</keyword>
<comment type="subcellular location">
    <subcellularLocation>
        <location evidence="1">Membrane</location>
        <topology evidence="1">Multi-pass membrane protein</topology>
    </subcellularLocation>
</comment>
<name>I0YQJ1_COCSC</name>
<feature type="transmembrane region" description="Helical" evidence="9">
    <location>
        <begin position="433"/>
        <end position="455"/>
    </location>
</feature>
<gene>
    <name evidence="11" type="ORF">COCSUDRAFT_67173</name>
</gene>
<evidence type="ECO:0000256" key="4">
    <source>
        <dbReference type="ARBA" id="ARBA00022692"/>
    </source>
</evidence>
<dbReference type="NCBIfam" id="TIGR00879">
    <property type="entry name" value="SP"/>
    <property type="match status" value="1"/>
</dbReference>
<feature type="transmembrane region" description="Helical" evidence="9">
    <location>
        <begin position="525"/>
        <end position="544"/>
    </location>
</feature>
<dbReference type="PANTHER" id="PTHR48023:SF4">
    <property type="entry name" value="D-XYLOSE-PROTON SYMPORTER-LIKE 2"/>
    <property type="match status" value="1"/>
</dbReference>
<dbReference type="GO" id="GO:0022857">
    <property type="term" value="F:transmembrane transporter activity"/>
    <property type="evidence" value="ECO:0007669"/>
    <property type="project" value="InterPro"/>
</dbReference>
<feature type="transmembrane region" description="Helical" evidence="9">
    <location>
        <begin position="408"/>
        <end position="426"/>
    </location>
</feature>
<feature type="transmembrane region" description="Helical" evidence="9">
    <location>
        <begin position="494"/>
        <end position="513"/>
    </location>
</feature>
<dbReference type="SUPFAM" id="SSF103473">
    <property type="entry name" value="MFS general substrate transporter"/>
    <property type="match status" value="1"/>
</dbReference>
<keyword evidence="3 7" id="KW-0813">Transport</keyword>
<dbReference type="GO" id="GO:0005737">
    <property type="term" value="C:cytoplasm"/>
    <property type="evidence" value="ECO:0007669"/>
    <property type="project" value="UniProtKB-ARBA"/>
</dbReference>
<dbReference type="GO" id="GO:0016020">
    <property type="term" value="C:membrane"/>
    <property type="evidence" value="ECO:0007669"/>
    <property type="project" value="UniProtKB-SubCell"/>
</dbReference>
<evidence type="ECO:0000313" key="12">
    <source>
        <dbReference type="Proteomes" id="UP000007264"/>
    </source>
</evidence>
<accession>I0YQJ1</accession>
<dbReference type="InterPro" id="IPR003663">
    <property type="entry name" value="Sugar/inositol_transpt"/>
</dbReference>
<feature type="domain" description="Major facilitator superfamily (MFS) profile" evidence="10">
    <location>
        <begin position="116"/>
        <end position="548"/>
    </location>
</feature>
<dbReference type="OrthoDB" id="6612291at2759"/>
<sequence length="564" mass="58850">MHVGPVEQHSGALLHNHYLPSAHRAARLPINCVCRRSILADKAHAIVRSRSRETPLHQKCSMRAGRQQAKASSENVTSVDEEVGLDQALLGEPQESSNGSGGPPTPPVDKVMTALLFLFPAIGGLLFGYDIGATSGALVSLKSAVTSGTSWYELSSFQSGFVVSSSLLGALAGSAAAFVVGDKLGRKRELMLGAVLYGTSAALMAFAPNLELLLLGRTLYGLGIGFTMHAAPAYIAEAAPANVRGLLISLKECFVVIGILLGYLTSYLFIDDVGGWRAMYGLAAGPALVVLAGMAWLPDSPRWLLLNGDGDAKAEAALMRARGKYGGDLGMVRAEVAAMARSVREAQQEPEVGFFGLFRGRFLKPLLIGSSLMLFQQITGQPSVLYYAAEIFEKAGFGAGKDATGVSVLLGLFKLLMTGVAVLSVDSVGRRPLLLGGVGAMVGALLALGGSQLLLSGGTATWTSVIALLMYVSFGPISWLIVGEIFPLAVRGPASALATITNFGSNFLVSLVLPSVQEAFGPGGTYLAFAGIGVVALATIFAIVPETKGKTLEEIEALFDGKSD</sequence>
<evidence type="ECO:0000256" key="1">
    <source>
        <dbReference type="ARBA" id="ARBA00004141"/>
    </source>
</evidence>
<evidence type="ECO:0000256" key="7">
    <source>
        <dbReference type="RuleBase" id="RU003346"/>
    </source>
</evidence>
<dbReference type="FunFam" id="1.20.1250.20:FF:000118">
    <property type="entry name" value="D-xylose-proton symporter-like 3, chloroplastic"/>
    <property type="match status" value="1"/>
</dbReference>
<feature type="transmembrane region" description="Helical" evidence="9">
    <location>
        <begin position="219"/>
        <end position="236"/>
    </location>
</feature>
<feature type="transmembrane region" description="Helical" evidence="9">
    <location>
        <begin position="366"/>
        <end position="388"/>
    </location>
</feature>
<evidence type="ECO:0000256" key="6">
    <source>
        <dbReference type="ARBA" id="ARBA00023136"/>
    </source>
</evidence>
<evidence type="ECO:0000256" key="8">
    <source>
        <dbReference type="SAM" id="MobiDB-lite"/>
    </source>
</evidence>
<evidence type="ECO:0000256" key="3">
    <source>
        <dbReference type="ARBA" id="ARBA00022448"/>
    </source>
</evidence>
<dbReference type="KEGG" id="csl:COCSUDRAFT_67173"/>
<keyword evidence="6 9" id="KW-0472">Membrane</keyword>